<dbReference type="InterPro" id="IPR039426">
    <property type="entry name" value="TonB-dep_rcpt-like"/>
</dbReference>
<keyword evidence="4 10" id="KW-1134">Transmembrane beta strand</keyword>
<keyword evidence="16" id="KW-1185">Reference proteome</keyword>
<dbReference type="InterPro" id="IPR012910">
    <property type="entry name" value="Plug_dom"/>
</dbReference>
<dbReference type="Pfam" id="PF07715">
    <property type="entry name" value="Plug"/>
    <property type="match status" value="1"/>
</dbReference>
<evidence type="ECO:0000256" key="9">
    <source>
        <dbReference type="ARBA" id="ARBA00023237"/>
    </source>
</evidence>
<name>A0A2P1PQ88_9GAMM</name>
<dbReference type="GO" id="GO:0015891">
    <property type="term" value="P:siderophore transport"/>
    <property type="evidence" value="ECO:0007669"/>
    <property type="project" value="InterPro"/>
</dbReference>
<evidence type="ECO:0000256" key="12">
    <source>
        <dbReference type="SAM" id="MobiDB-lite"/>
    </source>
</evidence>
<dbReference type="Gene3D" id="2.170.130.10">
    <property type="entry name" value="TonB-dependent receptor, plug domain"/>
    <property type="match status" value="1"/>
</dbReference>
<dbReference type="InterPro" id="IPR000531">
    <property type="entry name" value="Beta-barrel_TonB"/>
</dbReference>
<dbReference type="EMBL" id="CP027860">
    <property type="protein sequence ID" value="AVP97006.1"/>
    <property type="molecule type" value="Genomic_DNA"/>
</dbReference>
<evidence type="ECO:0000256" key="3">
    <source>
        <dbReference type="ARBA" id="ARBA00022448"/>
    </source>
</evidence>
<dbReference type="InterPro" id="IPR036942">
    <property type="entry name" value="Beta-barrel_TonB_sf"/>
</dbReference>
<feature type="region of interest" description="Disordered" evidence="12">
    <location>
        <begin position="58"/>
        <end position="81"/>
    </location>
</feature>
<dbReference type="OrthoDB" id="9790771at2"/>
<proteinExistence type="inferred from homology"/>
<accession>A0A2P1PQ88</accession>
<organism evidence="15 16">
    <name type="scientific">Ahniella affigens</name>
    <dbReference type="NCBI Taxonomy" id="2021234"/>
    <lineage>
        <taxon>Bacteria</taxon>
        <taxon>Pseudomonadati</taxon>
        <taxon>Pseudomonadota</taxon>
        <taxon>Gammaproteobacteria</taxon>
        <taxon>Lysobacterales</taxon>
        <taxon>Rhodanobacteraceae</taxon>
        <taxon>Ahniella</taxon>
    </lineage>
</organism>
<evidence type="ECO:0000256" key="7">
    <source>
        <dbReference type="ARBA" id="ARBA00023136"/>
    </source>
</evidence>
<dbReference type="PANTHER" id="PTHR32552">
    <property type="entry name" value="FERRICHROME IRON RECEPTOR-RELATED"/>
    <property type="match status" value="1"/>
</dbReference>
<dbReference type="InterPro" id="IPR037066">
    <property type="entry name" value="Plug_dom_sf"/>
</dbReference>
<sequence>MSKIKSAERRPASLRPQSALTLPGLALGISSALLSGAVLAEEEVVELDTLRVEDRAIDSNPNAEKDAPYKAKTSGDKRRRTELAKTPATVQVITQTEIKDAGVSDLRDIVSAQPGITIGTGENGNAFGDRYVIRGQEARSDVFIDGLRDPGMTIRESFAVDQVEIAKGPNSTYAGRGSSGGTINSVTKQASPEYDFTKIEAGVGTDDYRRVTVDTNQPIGDKLALRANLLHAYEEVPDRGPAERERDGAALSLHIAPSDRVQILADYYGLNAAGAADLGTYIVPGGGRPVADLPVYQQAEDFLESSVDIGTLRVNVDTAAGWRFENALRYGRTDNGYVLTGARGTSRAAGDTAAPLAPTVTLSTHQGWQEVDYWVDQFNAFHDAEWGSMTHKLVFGAEYAEHDVLNGNYTVTNNGDRNCRTGNGAGTLNYCMLGPDGNAVPDLEHLLQRSIVRGAYDADYGIETVSLYALDVVDLTDRLHLTVGVRWDDFDYQNTLRNNAGVETVYAYSDSLWNGNAGLVFDLNDYGNVYVSVATASDINGGESDVGGSCGYGGLCGTPDQVVLSKPERVENIELGTKWNVFDEKLLLTAAVFQITKDDVMESVGSAYDTLGTLNTGKNRVRGVEFGAVGNFTERLSGQFSASVMDSEVLEAFVANQIGKTLANFAEKSANLQIKYQFNDQFSFGGGASYQGEMYAGQPDTAATFDATTGAYSYRVPSYTKFDAFANYAFSEQYKLRLNVGNVFDKDYYLAAYRSGAFTYIGDARNVTLTFSAEF</sequence>
<dbReference type="GO" id="GO:0015344">
    <property type="term" value="F:siderophore uptake transmembrane transporter activity"/>
    <property type="evidence" value="ECO:0007669"/>
    <property type="project" value="TreeGrafter"/>
</dbReference>
<evidence type="ECO:0000256" key="2">
    <source>
        <dbReference type="ARBA" id="ARBA00009810"/>
    </source>
</evidence>
<dbReference type="GO" id="GO:0038023">
    <property type="term" value="F:signaling receptor activity"/>
    <property type="evidence" value="ECO:0007669"/>
    <property type="project" value="InterPro"/>
</dbReference>
<dbReference type="RefSeq" id="WP_106890931.1">
    <property type="nucleotide sequence ID" value="NZ_CP027860.1"/>
</dbReference>
<protein>
    <submittedName>
        <fullName evidence="15">TonB-dependent siderophore receptor</fullName>
    </submittedName>
</protein>
<evidence type="ECO:0000313" key="15">
    <source>
        <dbReference type="EMBL" id="AVP97006.1"/>
    </source>
</evidence>
<evidence type="ECO:0000256" key="10">
    <source>
        <dbReference type="PROSITE-ProRule" id="PRU01360"/>
    </source>
</evidence>
<comment type="similarity">
    <text evidence="2 10 11">Belongs to the TonB-dependent receptor family.</text>
</comment>
<dbReference type="InterPro" id="IPR010105">
    <property type="entry name" value="TonB_sidphr_rcpt"/>
</dbReference>
<dbReference type="AlphaFoldDB" id="A0A2P1PQ88"/>
<evidence type="ECO:0000313" key="16">
    <source>
        <dbReference type="Proteomes" id="UP000241074"/>
    </source>
</evidence>
<dbReference type="Proteomes" id="UP000241074">
    <property type="component" value="Chromosome"/>
</dbReference>
<dbReference type="Pfam" id="PF00593">
    <property type="entry name" value="TonB_dep_Rec_b-barrel"/>
    <property type="match status" value="1"/>
</dbReference>
<reference evidence="15 16" key="2">
    <citation type="submission" date="2018-03" db="EMBL/GenBank/DDBJ databases">
        <authorList>
            <person name="Keele B.F."/>
        </authorList>
    </citation>
    <scope>NUCLEOTIDE SEQUENCE [LARGE SCALE GENOMIC DNA]</scope>
    <source>
        <strain evidence="15 16">D13</strain>
    </source>
</reference>
<dbReference type="NCBIfam" id="TIGR01783">
    <property type="entry name" value="TonB-siderophor"/>
    <property type="match status" value="1"/>
</dbReference>
<keyword evidence="5 10" id="KW-0812">Transmembrane</keyword>
<keyword evidence="8 15" id="KW-0675">Receptor</keyword>
<evidence type="ECO:0000259" key="14">
    <source>
        <dbReference type="Pfam" id="PF07715"/>
    </source>
</evidence>
<evidence type="ECO:0000259" key="13">
    <source>
        <dbReference type="Pfam" id="PF00593"/>
    </source>
</evidence>
<dbReference type="PROSITE" id="PS52016">
    <property type="entry name" value="TONB_DEPENDENT_REC_3"/>
    <property type="match status" value="1"/>
</dbReference>
<comment type="subcellular location">
    <subcellularLocation>
        <location evidence="1 10">Cell outer membrane</location>
        <topology evidence="1 10">Multi-pass membrane protein</topology>
    </subcellularLocation>
</comment>
<dbReference type="Gene3D" id="2.40.170.20">
    <property type="entry name" value="TonB-dependent receptor, beta-barrel domain"/>
    <property type="match status" value="1"/>
</dbReference>
<gene>
    <name evidence="15" type="ORF">C7S18_07260</name>
</gene>
<evidence type="ECO:0000256" key="1">
    <source>
        <dbReference type="ARBA" id="ARBA00004571"/>
    </source>
</evidence>
<keyword evidence="3 10" id="KW-0813">Transport</keyword>
<evidence type="ECO:0000256" key="6">
    <source>
        <dbReference type="ARBA" id="ARBA00023077"/>
    </source>
</evidence>
<keyword evidence="9 10" id="KW-0998">Cell outer membrane</keyword>
<dbReference type="SUPFAM" id="SSF56935">
    <property type="entry name" value="Porins"/>
    <property type="match status" value="1"/>
</dbReference>
<evidence type="ECO:0000256" key="4">
    <source>
        <dbReference type="ARBA" id="ARBA00022452"/>
    </source>
</evidence>
<dbReference type="GO" id="GO:0009279">
    <property type="term" value="C:cell outer membrane"/>
    <property type="evidence" value="ECO:0007669"/>
    <property type="project" value="UniProtKB-SubCell"/>
</dbReference>
<evidence type="ECO:0000256" key="11">
    <source>
        <dbReference type="RuleBase" id="RU003357"/>
    </source>
</evidence>
<dbReference type="PANTHER" id="PTHR32552:SF83">
    <property type="entry name" value="BLR3904 PROTEIN"/>
    <property type="match status" value="1"/>
</dbReference>
<evidence type="ECO:0000256" key="5">
    <source>
        <dbReference type="ARBA" id="ARBA00022692"/>
    </source>
</evidence>
<evidence type="ECO:0000256" key="8">
    <source>
        <dbReference type="ARBA" id="ARBA00023170"/>
    </source>
</evidence>
<feature type="domain" description="TonB-dependent receptor-like beta-barrel" evidence="13">
    <location>
        <begin position="284"/>
        <end position="743"/>
    </location>
</feature>
<keyword evidence="6 11" id="KW-0798">TonB box</keyword>
<dbReference type="CDD" id="cd01347">
    <property type="entry name" value="ligand_gated_channel"/>
    <property type="match status" value="1"/>
</dbReference>
<dbReference type="KEGG" id="xba:C7S18_07260"/>
<keyword evidence="7 10" id="KW-0472">Membrane</keyword>
<feature type="domain" description="TonB-dependent receptor plug" evidence="14">
    <location>
        <begin position="83"/>
        <end position="182"/>
    </location>
</feature>
<reference evidence="15 16" key="1">
    <citation type="submission" date="2018-03" db="EMBL/GenBank/DDBJ databases">
        <title>Ahniella affigens gen. nov., sp. nov., a gammaproteobacterium isolated from sandy soil near a stream.</title>
        <authorList>
            <person name="Ko Y."/>
            <person name="Kim J.-H."/>
        </authorList>
    </citation>
    <scope>NUCLEOTIDE SEQUENCE [LARGE SCALE GENOMIC DNA]</scope>
    <source>
        <strain evidence="15 16">D13</strain>
    </source>
</reference>